<sequence>MEATMSAEGFFAGCVGGCAGILVGHPLDTVKVRIQAQPVHRSYKGILYCLKNLVRSEGFFGLYKGLTPPLLGLSGQNAFLFGVHYTILNNLGSSFSNEFFSGCMTGALQTFLSCPIDFVKIQLQLQAIGIRKKKVHKEMLGPLGVLSCIYKKHGITGCFRGFTITLIRDCPGYGVYFGSNYYFCELFKQNDGSSASPMSLLIAGGLAGTISWAVCYPVDVLKTLIQADGHLPHNERKSMMYYAKNLYIQGGFSAFTRGINTTLLRAFPVNAIVFFTVSLITKKLNANATSLT</sequence>
<evidence type="ECO:0000256" key="9">
    <source>
        <dbReference type="PROSITE-ProRule" id="PRU00282"/>
    </source>
</evidence>
<keyword evidence="6" id="KW-1133">Transmembrane helix</keyword>
<keyword evidence="5" id="KW-0677">Repeat</keyword>
<gene>
    <name evidence="12" type="primary">LOC136084477</name>
</gene>
<dbReference type="SUPFAM" id="SSF103506">
    <property type="entry name" value="Mitochondrial carrier"/>
    <property type="match status" value="1"/>
</dbReference>
<comment type="subcellular location">
    <subcellularLocation>
        <location evidence="1">Mitochondrion membrane</location>
        <topology evidence="1">Multi-pass membrane protein</topology>
    </subcellularLocation>
</comment>
<evidence type="ECO:0000256" key="1">
    <source>
        <dbReference type="ARBA" id="ARBA00004225"/>
    </source>
</evidence>
<name>A0ABM4CFR4_HYDVU</name>
<reference evidence="12" key="1">
    <citation type="submission" date="2025-08" db="UniProtKB">
        <authorList>
            <consortium name="RefSeq"/>
        </authorList>
    </citation>
    <scope>IDENTIFICATION</scope>
</reference>
<dbReference type="PROSITE" id="PS50920">
    <property type="entry name" value="SOLCAR"/>
    <property type="match status" value="3"/>
</dbReference>
<feature type="repeat" description="Solcar" evidence="9">
    <location>
        <begin position="7"/>
        <end position="90"/>
    </location>
</feature>
<dbReference type="PRINTS" id="PR00926">
    <property type="entry name" value="MITOCARRIER"/>
</dbReference>
<dbReference type="PANTHER" id="PTHR45624">
    <property type="entry name" value="MITOCHONDRIAL BASIC AMINO ACIDS TRANSPORTER-RELATED"/>
    <property type="match status" value="1"/>
</dbReference>
<evidence type="ECO:0000256" key="10">
    <source>
        <dbReference type="RuleBase" id="RU000488"/>
    </source>
</evidence>
<dbReference type="InterPro" id="IPR023395">
    <property type="entry name" value="MCP_dom_sf"/>
</dbReference>
<dbReference type="Gene3D" id="1.50.40.10">
    <property type="entry name" value="Mitochondrial carrier domain"/>
    <property type="match status" value="1"/>
</dbReference>
<comment type="similarity">
    <text evidence="2 10">Belongs to the mitochondrial carrier (TC 2.A.29) family.</text>
</comment>
<evidence type="ECO:0000256" key="5">
    <source>
        <dbReference type="ARBA" id="ARBA00022737"/>
    </source>
</evidence>
<keyword evidence="11" id="KW-1185">Reference proteome</keyword>
<dbReference type="PANTHER" id="PTHR45624:SF10">
    <property type="entry name" value="SLC (SOLUTE CARRIER) HOMOLOG"/>
    <property type="match status" value="1"/>
</dbReference>
<accession>A0ABM4CFR4</accession>
<evidence type="ECO:0000256" key="3">
    <source>
        <dbReference type="ARBA" id="ARBA00022448"/>
    </source>
</evidence>
<evidence type="ECO:0000256" key="4">
    <source>
        <dbReference type="ARBA" id="ARBA00022692"/>
    </source>
</evidence>
<keyword evidence="3 10" id="KW-0813">Transport</keyword>
<proteinExistence type="inferred from homology"/>
<dbReference type="InterPro" id="IPR002067">
    <property type="entry name" value="MCP"/>
</dbReference>
<dbReference type="Pfam" id="PF00153">
    <property type="entry name" value="Mito_carr"/>
    <property type="match status" value="3"/>
</dbReference>
<dbReference type="GeneID" id="136084477"/>
<keyword evidence="7" id="KW-0496">Mitochondrion</keyword>
<feature type="repeat" description="Solcar" evidence="9">
    <location>
        <begin position="93"/>
        <end position="186"/>
    </location>
</feature>
<evidence type="ECO:0000313" key="12">
    <source>
        <dbReference type="RefSeq" id="XP_065660538.1"/>
    </source>
</evidence>
<feature type="repeat" description="Solcar" evidence="9">
    <location>
        <begin position="195"/>
        <end position="283"/>
    </location>
</feature>
<dbReference type="Proteomes" id="UP001652625">
    <property type="component" value="Chromosome 09"/>
</dbReference>
<keyword evidence="4 9" id="KW-0812">Transmembrane</keyword>
<evidence type="ECO:0000256" key="6">
    <source>
        <dbReference type="ARBA" id="ARBA00022989"/>
    </source>
</evidence>
<evidence type="ECO:0000256" key="8">
    <source>
        <dbReference type="ARBA" id="ARBA00023136"/>
    </source>
</evidence>
<dbReference type="RefSeq" id="XP_065660538.1">
    <property type="nucleotide sequence ID" value="XM_065804466.1"/>
</dbReference>
<keyword evidence="8 9" id="KW-0472">Membrane</keyword>
<dbReference type="InterPro" id="IPR050567">
    <property type="entry name" value="Mitochondrial_Carrier"/>
</dbReference>
<evidence type="ECO:0000313" key="11">
    <source>
        <dbReference type="Proteomes" id="UP001652625"/>
    </source>
</evidence>
<dbReference type="InterPro" id="IPR018108">
    <property type="entry name" value="MCP_transmembrane"/>
</dbReference>
<organism evidence="11 12">
    <name type="scientific">Hydra vulgaris</name>
    <name type="common">Hydra</name>
    <name type="synonym">Hydra attenuata</name>
    <dbReference type="NCBI Taxonomy" id="6087"/>
    <lineage>
        <taxon>Eukaryota</taxon>
        <taxon>Metazoa</taxon>
        <taxon>Cnidaria</taxon>
        <taxon>Hydrozoa</taxon>
        <taxon>Hydroidolina</taxon>
        <taxon>Anthoathecata</taxon>
        <taxon>Aplanulata</taxon>
        <taxon>Hydridae</taxon>
        <taxon>Hydra</taxon>
    </lineage>
</organism>
<evidence type="ECO:0000256" key="2">
    <source>
        <dbReference type="ARBA" id="ARBA00006375"/>
    </source>
</evidence>
<evidence type="ECO:0000256" key="7">
    <source>
        <dbReference type="ARBA" id="ARBA00023128"/>
    </source>
</evidence>
<protein>
    <submittedName>
        <fullName evidence="12">Mitochondrial basic amino acids transporter-like isoform X3</fullName>
    </submittedName>
</protein>